<reference evidence="4" key="2">
    <citation type="submission" date="2015-06" db="UniProtKB">
        <authorList>
            <consortium name="EnsemblPlants"/>
        </authorList>
    </citation>
    <scope>IDENTIFICATION</scope>
</reference>
<dbReference type="InterPro" id="IPR029021">
    <property type="entry name" value="Prot-tyrosine_phosphatase-like"/>
</dbReference>
<dbReference type="Gene3D" id="2.60.40.1110">
    <property type="match status" value="1"/>
</dbReference>
<dbReference type="InterPro" id="IPR014020">
    <property type="entry name" value="Tensin_C2-dom"/>
</dbReference>
<feature type="region of interest" description="Disordered" evidence="2">
    <location>
        <begin position="476"/>
        <end position="567"/>
    </location>
</feature>
<dbReference type="SUPFAM" id="SSF49562">
    <property type="entry name" value="C2 domain (Calcium/lipid-binding domain, CaLB)"/>
    <property type="match status" value="1"/>
</dbReference>
<dbReference type="EnsemblPlants" id="ORUFI06G05600.1">
    <property type="protein sequence ID" value="ORUFI06G05600.1"/>
    <property type="gene ID" value="ORUFI06G05600"/>
</dbReference>
<keyword evidence="1" id="KW-0904">Protein phosphatase</keyword>
<dbReference type="SUPFAM" id="SSF52799">
    <property type="entry name" value="(Phosphotyrosine protein) phosphatases II"/>
    <property type="match status" value="1"/>
</dbReference>
<evidence type="ECO:0000313" key="5">
    <source>
        <dbReference type="Proteomes" id="UP000008022"/>
    </source>
</evidence>
<feature type="compositionally biased region" description="Polar residues" evidence="2">
    <location>
        <begin position="522"/>
        <end position="533"/>
    </location>
</feature>
<dbReference type="SMART" id="SM01326">
    <property type="entry name" value="PTEN_C2"/>
    <property type="match status" value="1"/>
</dbReference>
<dbReference type="eggNOG" id="KOG1922">
    <property type="taxonomic scope" value="Eukaryota"/>
</dbReference>
<dbReference type="OMA" id="IQMETEH"/>
<keyword evidence="5" id="KW-1185">Reference proteome</keyword>
<sequence length="567" mass="64116">MSLFRRLFHRRAPPGAPGSAHPTFRIDIAPSFTFLMLTTVFNHCFSTDFFEEDELKPYIGGILKQLIGRYSIDSFMVFNFEGSKKDNQIACIFSDFDMSVMGYPRNYEGCPLLTMEMIHHFVRSSESWLSLGQDNFLLIHSEQGGWPVLAFALAALLLYLRRYNNERKALEMVYKQAPPGLVEHFSPLNPAPSQMRYLKYVSRRHMSPEQWPPADRMINLNCVIIRGVPNFDGKGGCRPILQIYGPDPFAPNDKSTKVLFSTPKTSDSVQLYTQEDSEIIKFNARCPVQGDVVMECISLDENFEHEVMVFRVMFNMAFIEDNLLLLDRDQIDILWDTKLRFPVDFRVEVIFSEMDTITSLNSSQLSSEDKENFSRVEDAFSHLDWSTKSDDVTTNATEQNGSNNEHDGFDAVSLQETENSNSTSEHSLLGTRSVQVIQMETEHNHSSAPTFDIVKDPVADTHSLPETYSLALESQEHKLFEDSSPRELPKLDTTKNNPNSDLPSANSRDSEAAGDAAVAEWSDTNTDTFLSDTPSSSSPSSPQKFDEDSMEAGIVEIQTQTAEPQRC</sequence>
<evidence type="ECO:0000259" key="3">
    <source>
        <dbReference type="PROSITE" id="PS51182"/>
    </source>
</evidence>
<proteinExistence type="predicted"/>
<dbReference type="Proteomes" id="UP000008022">
    <property type="component" value="Unassembled WGS sequence"/>
</dbReference>
<dbReference type="InterPro" id="IPR051144">
    <property type="entry name" value="Formin_homology_domain"/>
</dbReference>
<dbReference type="Gene3D" id="3.90.190.10">
    <property type="entry name" value="Protein tyrosine phosphatase superfamily"/>
    <property type="match status" value="1"/>
</dbReference>
<dbReference type="InterPro" id="IPR035892">
    <property type="entry name" value="C2_domain_sf"/>
</dbReference>
<accession>A0A0E0PUD2</accession>
<dbReference type="PANTHER" id="PTHR45733:SF7">
    <property type="entry name" value="C2 TENSIN-TYPE DOMAIN-CONTAINING PROTEIN"/>
    <property type="match status" value="1"/>
</dbReference>
<feature type="compositionally biased region" description="Polar residues" evidence="2">
    <location>
        <begin position="557"/>
        <end position="567"/>
    </location>
</feature>
<keyword evidence="1" id="KW-0378">Hydrolase</keyword>
<dbReference type="PANTHER" id="PTHR45733">
    <property type="entry name" value="FORMIN-J"/>
    <property type="match status" value="1"/>
</dbReference>
<name>A0A0E0PUD2_ORYRU</name>
<feature type="compositionally biased region" description="Polar residues" evidence="2">
    <location>
        <begin position="494"/>
        <end position="507"/>
    </location>
</feature>
<dbReference type="Gramene" id="ORUFI06G05600.1">
    <property type="protein sequence ID" value="ORUFI06G05600.1"/>
    <property type="gene ID" value="ORUFI06G05600"/>
</dbReference>
<evidence type="ECO:0000256" key="1">
    <source>
        <dbReference type="ARBA" id="ARBA00022912"/>
    </source>
</evidence>
<dbReference type="GO" id="GO:0004721">
    <property type="term" value="F:phosphoprotein phosphatase activity"/>
    <property type="evidence" value="ECO:0007669"/>
    <property type="project" value="UniProtKB-KW"/>
</dbReference>
<evidence type="ECO:0000256" key="2">
    <source>
        <dbReference type="SAM" id="MobiDB-lite"/>
    </source>
</evidence>
<dbReference type="Pfam" id="PF10409">
    <property type="entry name" value="PTEN_C2"/>
    <property type="match status" value="1"/>
</dbReference>
<dbReference type="PROSITE" id="PS51182">
    <property type="entry name" value="C2_TENSIN"/>
    <property type="match status" value="1"/>
</dbReference>
<feature type="compositionally biased region" description="Basic and acidic residues" evidence="2">
    <location>
        <begin position="476"/>
        <end position="493"/>
    </location>
</feature>
<protein>
    <recommendedName>
        <fullName evidence="3">C2 tensin-type domain-containing protein</fullName>
    </recommendedName>
</protein>
<evidence type="ECO:0000313" key="4">
    <source>
        <dbReference type="EnsemblPlants" id="ORUFI06G05600.1"/>
    </source>
</evidence>
<dbReference type="AlphaFoldDB" id="A0A0E0PUD2"/>
<reference evidence="5" key="1">
    <citation type="submission" date="2013-06" db="EMBL/GenBank/DDBJ databases">
        <authorList>
            <person name="Zhao Q."/>
        </authorList>
    </citation>
    <scope>NUCLEOTIDE SEQUENCE</scope>
    <source>
        <strain evidence="5">cv. W1943</strain>
    </source>
</reference>
<organism evidence="4 5">
    <name type="scientific">Oryza rufipogon</name>
    <name type="common">Brownbeard rice</name>
    <name type="synonym">Asian wild rice</name>
    <dbReference type="NCBI Taxonomy" id="4529"/>
    <lineage>
        <taxon>Eukaryota</taxon>
        <taxon>Viridiplantae</taxon>
        <taxon>Streptophyta</taxon>
        <taxon>Embryophyta</taxon>
        <taxon>Tracheophyta</taxon>
        <taxon>Spermatophyta</taxon>
        <taxon>Magnoliopsida</taxon>
        <taxon>Liliopsida</taxon>
        <taxon>Poales</taxon>
        <taxon>Poaceae</taxon>
        <taxon>BOP clade</taxon>
        <taxon>Oryzoideae</taxon>
        <taxon>Oryzeae</taxon>
        <taxon>Oryzinae</taxon>
        <taxon>Oryza</taxon>
    </lineage>
</organism>
<dbReference type="STRING" id="4529.A0A0E0PUD2"/>
<feature type="domain" description="C2 tensin-type" evidence="3">
    <location>
        <begin position="215"/>
        <end position="354"/>
    </location>
</feature>